<keyword evidence="1" id="KW-0732">Signal</keyword>
<sequence>MQLKTLALAATAVATAAAQFQNLPPGYTNRTKPRPFSTFGFNIIYQPDYHHNIIYPRIVELDCGVILATASLNTTPGVFPVFRSKDGGASWTWFSNITDQHNGLGMDAQPALGPVLPAAVGDWPAGTILASGNSWGNSSGFIDLYGSKDKGKTWQYISNVAKGAGLGGGLNLTGDTNGNHIFEPTIWYDNGTVGVFYSDERDPAHSQKLSHQVSTDLVNWGPVVDDVAFPRWSDRPGMTTVAYVPPLKQYILTHEYPGGESWNGENYPVHYRLSSSPWAFNNATSIPLSVNGRQAGSSPTVVWTPAGGPNGTIIVSDATYSDVFMNRFAGQPDMWEAHAIAQPDGYSRALHVMRHNPDHIMIMGAAHWPGADVPGAVRPLSVTVFSVEETLRRPPRDAYPVNRYW</sequence>
<proteinExistence type="predicted"/>
<feature type="chain" id="PRO_5018531161" evidence="1">
    <location>
        <begin position="19"/>
        <end position="405"/>
    </location>
</feature>
<dbReference type="SUPFAM" id="SSF50939">
    <property type="entry name" value="Sialidases"/>
    <property type="match status" value="1"/>
</dbReference>
<organism evidence="2 3">
    <name type="scientific">Thermothielavioides terrestris</name>
    <dbReference type="NCBI Taxonomy" id="2587410"/>
    <lineage>
        <taxon>Eukaryota</taxon>
        <taxon>Fungi</taxon>
        <taxon>Dikarya</taxon>
        <taxon>Ascomycota</taxon>
        <taxon>Pezizomycotina</taxon>
        <taxon>Sordariomycetes</taxon>
        <taxon>Sordariomycetidae</taxon>
        <taxon>Sordariales</taxon>
        <taxon>Chaetomiaceae</taxon>
        <taxon>Thermothielavioides</taxon>
    </lineage>
</organism>
<dbReference type="InterPro" id="IPR036278">
    <property type="entry name" value="Sialidase_sf"/>
</dbReference>
<dbReference type="PANTHER" id="PTHR38792">
    <property type="entry name" value="BNR/ASP-BOX REPEAT DOMAIN PROTEIN (AFU_ORTHOLOGUE AFUA_7G06430)-RELATED"/>
    <property type="match status" value="1"/>
</dbReference>
<evidence type="ECO:0000256" key="1">
    <source>
        <dbReference type="SAM" id="SignalP"/>
    </source>
</evidence>
<protein>
    <submittedName>
        <fullName evidence="2">Af6da85c-b8fb-40a4-a97a-f876df022257</fullName>
    </submittedName>
</protein>
<feature type="signal peptide" evidence="1">
    <location>
        <begin position="1"/>
        <end position="18"/>
    </location>
</feature>
<dbReference type="EMBL" id="OUUZ01000008">
    <property type="protein sequence ID" value="SPQ21427.1"/>
    <property type="molecule type" value="Genomic_DNA"/>
</dbReference>
<dbReference type="AlphaFoldDB" id="A0A3S4D3F5"/>
<dbReference type="CDD" id="cd15482">
    <property type="entry name" value="Sialidase_non-viral"/>
    <property type="match status" value="1"/>
</dbReference>
<gene>
    <name evidence="2" type="ORF">TT172_LOCUS3846</name>
</gene>
<evidence type="ECO:0000313" key="3">
    <source>
        <dbReference type="Proteomes" id="UP000289323"/>
    </source>
</evidence>
<name>A0A3S4D3F5_9PEZI</name>
<evidence type="ECO:0000313" key="2">
    <source>
        <dbReference type="EMBL" id="SPQ21427.1"/>
    </source>
</evidence>
<dbReference type="PANTHER" id="PTHR38792:SF1">
    <property type="entry name" value="BNR_ASP-BOX REPEAT PROTEIN"/>
    <property type="match status" value="1"/>
</dbReference>
<reference evidence="2 3" key="1">
    <citation type="submission" date="2018-04" db="EMBL/GenBank/DDBJ databases">
        <authorList>
            <person name="Huttner S."/>
            <person name="Dainat J."/>
        </authorList>
    </citation>
    <scope>NUCLEOTIDE SEQUENCE [LARGE SCALE GENOMIC DNA]</scope>
</reference>
<dbReference type="Proteomes" id="UP000289323">
    <property type="component" value="Unassembled WGS sequence"/>
</dbReference>
<accession>A0A3S4D3F5</accession>
<dbReference type="Gene3D" id="2.120.10.10">
    <property type="match status" value="1"/>
</dbReference>